<name>A0A0N4VN53_ENTVE</name>
<accession>A0A0N4VN53</accession>
<dbReference type="Gene3D" id="3.30.740.10">
    <property type="entry name" value="Protein Inhibitor Of Neuronal Nitric Oxide Synthase"/>
    <property type="match status" value="1"/>
</dbReference>
<dbReference type="Proteomes" id="UP000274131">
    <property type="component" value="Unassembled WGS sequence"/>
</dbReference>
<proteinExistence type="predicted"/>
<dbReference type="SUPFAM" id="SSF54648">
    <property type="entry name" value="DLC"/>
    <property type="match status" value="1"/>
</dbReference>
<evidence type="ECO:0000313" key="1">
    <source>
        <dbReference type="EMBL" id="VDD96848.1"/>
    </source>
</evidence>
<dbReference type="GO" id="GO:0030286">
    <property type="term" value="C:dynein complex"/>
    <property type="evidence" value="ECO:0007669"/>
    <property type="project" value="InterPro"/>
</dbReference>
<evidence type="ECO:0000313" key="3">
    <source>
        <dbReference type="WBParaSite" id="EVEC_0001239901-mRNA-1"/>
    </source>
</evidence>
<gene>
    <name evidence="1" type="ORF">EVEC_LOCUS11599</name>
</gene>
<dbReference type="AlphaFoldDB" id="A0A0N4VN53"/>
<dbReference type="OrthoDB" id="10033309at2759"/>
<dbReference type="Pfam" id="PF01221">
    <property type="entry name" value="Dynein_light"/>
    <property type="match status" value="1"/>
</dbReference>
<dbReference type="InterPro" id="IPR037177">
    <property type="entry name" value="DLC_sf"/>
</dbReference>
<dbReference type="WBParaSite" id="EVEC_0001239901-mRNA-1">
    <property type="protein sequence ID" value="EVEC_0001239901-mRNA-1"/>
    <property type="gene ID" value="EVEC_0001239901"/>
</dbReference>
<dbReference type="InterPro" id="IPR001372">
    <property type="entry name" value="Dynein_light_chain_typ-1/2"/>
</dbReference>
<organism evidence="3">
    <name type="scientific">Enterobius vermicularis</name>
    <name type="common">Human pinworm</name>
    <dbReference type="NCBI Taxonomy" id="51028"/>
    <lineage>
        <taxon>Eukaryota</taxon>
        <taxon>Metazoa</taxon>
        <taxon>Ecdysozoa</taxon>
        <taxon>Nematoda</taxon>
        <taxon>Chromadorea</taxon>
        <taxon>Rhabditida</taxon>
        <taxon>Spirurina</taxon>
        <taxon>Oxyuridomorpha</taxon>
        <taxon>Oxyuroidea</taxon>
        <taxon>Oxyuridae</taxon>
        <taxon>Enterobius</taxon>
    </lineage>
</organism>
<evidence type="ECO:0000313" key="2">
    <source>
        <dbReference type="Proteomes" id="UP000274131"/>
    </source>
</evidence>
<keyword evidence="2" id="KW-1185">Reference proteome</keyword>
<protein>
    <submittedName>
        <fullName evidence="3">Dynein light chain</fullName>
    </submittedName>
</protein>
<sequence length="72" mass="8116">MSVASGVVTEGQIREPVVKSTDMNEDMQQDAILIANDALNKFKVEKVSKFPTFAVNVQFVKAEQLFQHRQSF</sequence>
<dbReference type="GO" id="GO:0007017">
    <property type="term" value="P:microtubule-based process"/>
    <property type="evidence" value="ECO:0007669"/>
    <property type="project" value="InterPro"/>
</dbReference>
<dbReference type="EMBL" id="UXUI01012364">
    <property type="protein sequence ID" value="VDD96848.1"/>
    <property type="molecule type" value="Genomic_DNA"/>
</dbReference>
<reference evidence="3" key="1">
    <citation type="submission" date="2017-02" db="UniProtKB">
        <authorList>
            <consortium name="WormBaseParasite"/>
        </authorList>
    </citation>
    <scope>IDENTIFICATION</scope>
</reference>
<reference evidence="1 2" key="2">
    <citation type="submission" date="2018-10" db="EMBL/GenBank/DDBJ databases">
        <authorList>
            <consortium name="Pathogen Informatics"/>
        </authorList>
    </citation>
    <scope>NUCLEOTIDE SEQUENCE [LARGE SCALE GENOMIC DNA]</scope>
</reference>